<dbReference type="KEGG" id="vg:77928993"/>
<protein>
    <submittedName>
        <fullName evidence="2">Membrane protein</fullName>
    </submittedName>
</protein>
<evidence type="ECO:0000256" key="1">
    <source>
        <dbReference type="SAM" id="Phobius"/>
    </source>
</evidence>
<accession>A0A3G8FVD5</accession>
<dbReference type="GeneID" id="77928993"/>
<dbReference type="RefSeq" id="YP_010653162.1">
    <property type="nucleotide sequence ID" value="NC_070794.1"/>
</dbReference>
<keyword evidence="1" id="KW-0812">Transmembrane</keyword>
<keyword evidence="3" id="KW-1185">Reference proteome</keyword>
<feature type="transmembrane region" description="Helical" evidence="1">
    <location>
        <begin position="19"/>
        <end position="38"/>
    </location>
</feature>
<proteinExistence type="predicted"/>
<gene>
    <name evidence="2" type="primary">52</name>
    <name evidence="2" type="ORF">SEA_MARIDALIA_52</name>
</gene>
<organism evidence="2 3">
    <name type="scientific">Gordonia phage Maridalia</name>
    <dbReference type="NCBI Taxonomy" id="2488957"/>
    <lineage>
        <taxon>Viruses</taxon>
        <taxon>Duplodnaviria</taxon>
        <taxon>Heunggongvirae</taxon>
        <taxon>Uroviricota</taxon>
        <taxon>Caudoviricetes</taxon>
        <taxon>Nymbaxtervirinae</taxon>
        <taxon>Nymphadoravirus</taxon>
        <taxon>Nymphadoravirus maridalia</taxon>
    </lineage>
</organism>
<keyword evidence="1" id="KW-1133">Transmembrane helix</keyword>
<dbReference type="EMBL" id="MK112547">
    <property type="protein sequence ID" value="AZF98791.1"/>
    <property type="molecule type" value="Genomic_DNA"/>
</dbReference>
<keyword evidence="1" id="KW-0472">Membrane</keyword>
<name>A0A3G8FVD5_9CAUD</name>
<sequence>MNTVLDIIFVRTTPTPTTFVVTAVLWMLLAAIAASYILRIARWLTDRDLEQLDDDELSDDFVRVDHGVIVPTCSPA</sequence>
<evidence type="ECO:0000313" key="2">
    <source>
        <dbReference type="EMBL" id="AZF98791.1"/>
    </source>
</evidence>
<reference evidence="2 3" key="1">
    <citation type="submission" date="2018-10" db="EMBL/GenBank/DDBJ databases">
        <authorList>
            <person name="Washington J.M."/>
            <person name="Garlena R.A."/>
            <person name="Russell D.A."/>
            <person name="Pope W.H."/>
            <person name="Jacobs-Sera D."/>
            <person name="Hatfull G.F."/>
        </authorList>
    </citation>
    <scope>NUCLEOTIDE SEQUENCE [LARGE SCALE GENOMIC DNA]</scope>
</reference>
<dbReference type="Proteomes" id="UP000268552">
    <property type="component" value="Genome"/>
</dbReference>
<evidence type="ECO:0000313" key="3">
    <source>
        <dbReference type="Proteomes" id="UP000268552"/>
    </source>
</evidence>